<dbReference type="PIRSF" id="PIRSF006806">
    <property type="entry name" value="FTHF_cligase"/>
    <property type="match status" value="1"/>
</dbReference>
<dbReference type="NCBIfam" id="TIGR02727">
    <property type="entry name" value="MTHFS_bact"/>
    <property type="match status" value="1"/>
</dbReference>
<dbReference type="GO" id="GO:0005524">
    <property type="term" value="F:ATP binding"/>
    <property type="evidence" value="ECO:0007669"/>
    <property type="project" value="UniProtKB-KW"/>
</dbReference>
<dbReference type="SUPFAM" id="SSF100950">
    <property type="entry name" value="NagB/RpiA/CoA transferase-like"/>
    <property type="match status" value="1"/>
</dbReference>
<evidence type="ECO:0000256" key="3">
    <source>
        <dbReference type="ARBA" id="ARBA00022840"/>
    </source>
</evidence>
<proteinExistence type="inferred from homology"/>
<evidence type="ECO:0000256" key="2">
    <source>
        <dbReference type="ARBA" id="ARBA00022741"/>
    </source>
</evidence>
<feature type="binding site" evidence="6">
    <location>
        <position position="59"/>
    </location>
    <ligand>
        <name>substrate</name>
    </ligand>
</feature>
<evidence type="ECO:0000256" key="5">
    <source>
        <dbReference type="ARBA" id="ARBA00038966"/>
    </source>
</evidence>
<dbReference type="InterPro" id="IPR002698">
    <property type="entry name" value="FTHF_cligase"/>
</dbReference>
<sequence>MSTAAMEEMKREKKALRKAIEREFKQLSRDEIDSTSARLASHVLASPEFIQAKSICAYLSMPKEASTSVIVDAILAQGKRLYVPKVTGPNAQDMVVLQVESRQDLDSFPKSKWNIPEPELILPNGIPRLNAMETLDLDLILVPGVAFDRRGNRLGHGKGYYDSFFERYAAKTSDGNLPWTVGISLALQVVDHHADCQPK</sequence>
<evidence type="ECO:0000256" key="7">
    <source>
        <dbReference type="RuleBase" id="RU361279"/>
    </source>
</evidence>
<name>A0A6G0XE71_9STRA</name>
<dbReference type="EMBL" id="VJMJ01000077">
    <property type="protein sequence ID" value="KAF0738312.1"/>
    <property type="molecule type" value="Genomic_DNA"/>
</dbReference>
<dbReference type="Pfam" id="PF01812">
    <property type="entry name" value="5-FTHF_cyc-lig"/>
    <property type="match status" value="1"/>
</dbReference>
<evidence type="ECO:0000256" key="1">
    <source>
        <dbReference type="ARBA" id="ARBA00010638"/>
    </source>
</evidence>
<keyword evidence="7" id="KW-0479">Metal-binding</keyword>
<dbReference type="Proteomes" id="UP000481153">
    <property type="component" value="Unassembled WGS sequence"/>
</dbReference>
<comment type="caution">
    <text evidence="8">The sequence shown here is derived from an EMBL/GenBank/DDBJ whole genome shotgun (WGS) entry which is preliminary data.</text>
</comment>
<feature type="binding site" evidence="6">
    <location>
        <begin position="153"/>
        <end position="161"/>
    </location>
    <ligand>
        <name>ATP</name>
        <dbReference type="ChEBI" id="CHEBI:30616"/>
    </ligand>
</feature>
<comment type="catalytic activity">
    <reaction evidence="4 7">
        <text>(6S)-5-formyl-5,6,7,8-tetrahydrofolate + ATP = (6R)-5,10-methenyltetrahydrofolate + ADP + phosphate</text>
        <dbReference type="Rhea" id="RHEA:10488"/>
        <dbReference type="ChEBI" id="CHEBI:30616"/>
        <dbReference type="ChEBI" id="CHEBI:43474"/>
        <dbReference type="ChEBI" id="CHEBI:57455"/>
        <dbReference type="ChEBI" id="CHEBI:57457"/>
        <dbReference type="ChEBI" id="CHEBI:456216"/>
        <dbReference type="EC" id="6.3.3.2"/>
    </reaction>
</comment>
<dbReference type="PANTHER" id="PTHR23407:SF1">
    <property type="entry name" value="5-FORMYLTETRAHYDROFOLATE CYCLO-LIGASE"/>
    <property type="match status" value="1"/>
</dbReference>
<gene>
    <name evidence="8" type="ORF">Ae201684_005869</name>
</gene>
<keyword evidence="2 6" id="KW-0547">Nucleotide-binding</keyword>
<dbReference type="EC" id="6.3.3.2" evidence="5 7"/>
<keyword evidence="9" id="KW-1185">Reference proteome</keyword>
<dbReference type="GO" id="GO:0035999">
    <property type="term" value="P:tetrahydrofolate interconversion"/>
    <property type="evidence" value="ECO:0007669"/>
    <property type="project" value="TreeGrafter"/>
</dbReference>
<reference evidence="8 9" key="1">
    <citation type="submission" date="2019-07" db="EMBL/GenBank/DDBJ databases">
        <title>Genomics analysis of Aphanomyces spp. identifies a new class of oomycete effector associated with host adaptation.</title>
        <authorList>
            <person name="Gaulin E."/>
        </authorList>
    </citation>
    <scope>NUCLEOTIDE SEQUENCE [LARGE SCALE GENOMIC DNA]</scope>
    <source>
        <strain evidence="8 9">ATCC 201684</strain>
    </source>
</reference>
<evidence type="ECO:0000256" key="4">
    <source>
        <dbReference type="ARBA" id="ARBA00036539"/>
    </source>
</evidence>
<dbReference type="PANTHER" id="PTHR23407">
    <property type="entry name" value="ATPASE INHIBITOR/5-FORMYLTETRAHYDROFOLATE CYCLO-LIGASE"/>
    <property type="match status" value="1"/>
</dbReference>
<protein>
    <recommendedName>
        <fullName evidence="5 7">5-formyltetrahydrofolate cyclo-ligase</fullName>
        <ecNumber evidence="5 7">6.3.3.2</ecNumber>
    </recommendedName>
</protein>
<dbReference type="GO" id="GO:0030272">
    <property type="term" value="F:5-formyltetrahydrofolate cyclo-ligase activity"/>
    <property type="evidence" value="ECO:0007669"/>
    <property type="project" value="UniProtKB-EC"/>
</dbReference>
<dbReference type="VEuPathDB" id="FungiDB:AeMF1_001163"/>
<evidence type="ECO:0000313" key="9">
    <source>
        <dbReference type="Proteomes" id="UP000481153"/>
    </source>
</evidence>
<dbReference type="GO" id="GO:0046872">
    <property type="term" value="F:metal ion binding"/>
    <property type="evidence" value="ECO:0007669"/>
    <property type="project" value="UniProtKB-KW"/>
</dbReference>
<dbReference type="AlphaFoldDB" id="A0A6G0XE71"/>
<comment type="cofactor">
    <cofactor evidence="7">
        <name>Mg(2+)</name>
        <dbReference type="ChEBI" id="CHEBI:18420"/>
    </cofactor>
</comment>
<dbReference type="Gene3D" id="3.40.50.10420">
    <property type="entry name" value="NagB/RpiA/CoA transferase-like"/>
    <property type="match status" value="1"/>
</dbReference>
<feature type="binding site" evidence="6">
    <location>
        <begin position="13"/>
        <end position="17"/>
    </location>
    <ligand>
        <name>ATP</name>
        <dbReference type="ChEBI" id="CHEBI:30616"/>
    </ligand>
</feature>
<evidence type="ECO:0000313" key="8">
    <source>
        <dbReference type="EMBL" id="KAF0738312.1"/>
    </source>
</evidence>
<keyword evidence="3 6" id="KW-0067">ATP-binding</keyword>
<dbReference type="GO" id="GO:0005739">
    <property type="term" value="C:mitochondrion"/>
    <property type="evidence" value="ECO:0007669"/>
    <property type="project" value="TreeGrafter"/>
</dbReference>
<feature type="binding site" evidence="6">
    <location>
        <position position="64"/>
    </location>
    <ligand>
        <name>substrate</name>
    </ligand>
</feature>
<dbReference type="InterPro" id="IPR037171">
    <property type="entry name" value="NagB/RpiA_transferase-like"/>
</dbReference>
<keyword evidence="7" id="KW-0460">Magnesium</keyword>
<organism evidence="8 9">
    <name type="scientific">Aphanomyces euteiches</name>
    <dbReference type="NCBI Taxonomy" id="100861"/>
    <lineage>
        <taxon>Eukaryota</taxon>
        <taxon>Sar</taxon>
        <taxon>Stramenopiles</taxon>
        <taxon>Oomycota</taxon>
        <taxon>Saprolegniomycetes</taxon>
        <taxon>Saprolegniales</taxon>
        <taxon>Verrucalvaceae</taxon>
        <taxon>Aphanomyces</taxon>
    </lineage>
</organism>
<dbReference type="InterPro" id="IPR024185">
    <property type="entry name" value="FTHF_cligase-like_sf"/>
</dbReference>
<dbReference type="GO" id="GO:0009396">
    <property type="term" value="P:folic acid-containing compound biosynthetic process"/>
    <property type="evidence" value="ECO:0007669"/>
    <property type="project" value="TreeGrafter"/>
</dbReference>
<accession>A0A6G0XE71</accession>
<comment type="similarity">
    <text evidence="1 7">Belongs to the 5-formyltetrahydrofolate cyclo-ligase family.</text>
</comment>
<evidence type="ECO:0000256" key="6">
    <source>
        <dbReference type="PIRSR" id="PIRSR006806-1"/>
    </source>
</evidence>